<dbReference type="SMART" id="SM00093">
    <property type="entry name" value="SERPIN"/>
    <property type="match status" value="1"/>
</dbReference>
<name>A0AAW1TTY1_9CUCU</name>
<keyword evidence="3" id="KW-0722">Serine protease inhibitor</keyword>
<evidence type="ECO:0000313" key="8">
    <source>
        <dbReference type="Proteomes" id="UP001431783"/>
    </source>
</evidence>
<accession>A0AAW1TTY1</accession>
<sequence>MWINIFGILVTFASSIVFADDALQELEQGNIEFSSLLYQQVAPSIQGNIILSPLSALIVLGLTLFGAKGDTAVELSQGLHLPDSQEKTKDAFKSLIPKLKGNQYFSLSSANKIYIKNGSTINPDFFKLAEEVFDTDLESIDFSDTYKAANTINKWVESKTNGKIENFIQASVLNPLTRLMLINAIYFKGNWTSPFLSRETKKRKFYKCGNRK</sequence>
<dbReference type="GO" id="GO:0004867">
    <property type="term" value="F:serine-type endopeptidase inhibitor activity"/>
    <property type="evidence" value="ECO:0007669"/>
    <property type="project" value="UniProtKB-KW"/>
</dbReference>
<evidence type="ECO:0000256" key="2">
    <source>
        <dbReference type="ARBA" id="ARBA00022690"/>
    </source>
</evidence>
<evidence type="ECO:0000256" key="3">
    <source>
        <dbReference type="ARBA" id="ARBA00022900"/>
    </source>
</evidence>
<dbReference type="InterPro" id="IPR042185">
    <property type="entry name" value="Serpin_sf_2"/>
</dbReference>
<evidence type="ECO:0000256" key="4">
    <source>
        <dbReference type="RuleBase" id="RU000411"/>
    </source>
</evidence>
<keyword evidence="8" id="KW-1185">Reference proteome</keyword>
<comment type="caution">
    <text evidence="7">The sequence shown here is derived from an EMBL/GenBank/DDBJ whole genome shotgun (WGS) entry which is preliminary data.</text>
</comment>
<organism evidence="7 8">
    <name type="scientific">Henosepilachna vigintioctopunctata</name>
    <dbReference type="NCBI Taxonomy" id="420089"/>
    <lineage>
        <taxon>Eukaryota</taxon>
        <taxon>Metazoa</taxon>
        <taxon>Ecdysozoa</taxon>
        <taxon>Arthropoda</taxon>
        <taxon>Hexapoda</taxon>
        <taxon>Insecta</taxon>
        <taxon>Pterygota</taxon>
        <taxon>Neoptera</taxon>
        <taxon>Endopterygota</taxon>
        <taxon>Coleoptera</taxon>
        <taxon>Polyphaga</taxon>
        <taxon>Cucujiformia</taxon>
        <taxon>Coccinelloidea</taxon>
        <taxon>Coccinellidae</taxon>
        <taxon>Epilachninae</taxon>
        <taxon>Epilachnini</taxon>
        <taxon>Henosepilachna</taxon>
    </lineage>
</organism>
<feature type="signal peptide" evidence="5">
    <location>
        <begin position="1"/>
        <end position="19"/>
    </location>
</feature>
<feature type="domain" description="Serpin" evidence="6">
    <location>
        <begin position="35"/>
        <end position="212"/>
    </location>
</feature>
<evidence type="ECO:0000256" key="1">
    <source>
        <dbReference type="ARBA" id="ARBA00009500"/>
    </source>
</evidence>
<evidence type="ECO:0000313" key="7">
    <source>
        <dbReference type="EMBL" id="KAK9873775.1"/>
    </source>
</evidence>
<dbReference type="PANTHER" id="PTHR11461">
    <property type="entry name" value="SERINE PROTEASE INHIBITOR, SERPIN"/>
    <property type="match status" value="1"/>
</dbReference>
<keyword evidence="5" id="KW-0732">Signal</keyword>
<proteinExistence type="inferred from homology"/>
<dbReference type="InterPro" id="IPR036186">
    <property type="entry name" value="Serpin_sf"/>
</dbReference>
<dbReference type="Proteomes" id="UP001431783">
    <property type="component" value="Unassembled WGS sequence"/>
</dbReference>
<dbReference type="InterPro" id="IPR000215">
    <property type="entry name" value="Serpin_fam"/>
</dbReference>
<dbReference type="GO" id="GO:0005615">
    <property type="term" value="C:extracellular space"/>
    <property type="evidence" value="ECO:0007669"/>
    <property type="project" value="InterPro"/>
</dbReference>
<dbReference type="Gene3D" id="2.30.39.10">
    <property type="entry name" value="Alpha-1-antitrypsin, domain 1"/>
    <property type="match status" value="1"/>
</dbReference>
<dbReference type="SUPFAM" id="SSF56574">
    <property type="entry name" value="Serpins"/>
    <property type="match status" value="1"/>
</dbReference>
<dbReference type="InterPro" id="IPR023796">
    <property type="entry name" value="Serpin_dom"/>
</dbReference>
<keyword evidence="2" id="KW-0646">Protease inhibitor</keyword>
<feature type="chain" id="PRO_5043755045" description="Serpin domain-containing protein" evidence="5">
    <location>
        <begin position="20"/>
        <end position="212"/>
    </location>
</feature>
<dbReference type="Gene3D" id="3.30.497.10">
    <property type="entry name" value="Antithrombin, subunit I, domain 2"/>
    <property type="match status" value="1"/>
</dbReference>
<reference evidence="7 8" key="1">
    <citation type="submission" date="2023-03" db="EMBL/GenBank/DDBJ databases">
        <title>Genome insight into feeding habits of ladybird beetles.</title>
        <authorList>
            <person name="Li H.-S."/>
            <person name="Huang Y.-H."/>
            <person name="Pang H."/>
        </authorList>
    </citation>
    <scope>NUCLEOTIDE SEQUENCE [LARGE SCALE GENOMIC DNA]</scope>
    <source>
        <strain evidence="7">SYSU_2023b</strain>
        <tissue evidence="7">Whole body</tissue>
    </source>
</reference>
<evidence type="ECO:0000259" key="6">
    <source>
        <dbReference type="SMART" id="SM00093"/>
    </source>
</evidence>
<dbReference type="EMBL" id="JARQZJ010000031">
    <property type="protein sequence ID" value="KAK9873775.1"/>
    <property type="molecule type" value="Genomic_DNA"/>
</dbReference>
<gene>
    <name evidence="7" type="ORF">WA026_002132</name>
</gene>
<evidence type="ECO:0000256" key="5">
    <source>
        <dbReference type="SAM" id="SignalP"/>
    </source>
</evidence>
<dbReference type="Pfam" id="PF00079">
    <property type="entry name" value="Serpin"/>
    <property type="match status" value="1"/>
</dbReference>
<dbReference type="InterPro" id="IPR042178">
    <property type="entry name" value="Serpin_sf_1"/>
</dbReference>
<protein>
    <recommendedName>
        <fullName evidence="6">Serpin domain-containing protein</fullName>
    </recommendedName>
</protein>
<comment type="similarity">
    <text evidence="1 4">Belongs to the serpin family.</text>
</comment>
<dbReference type="AlphaFoldDB" id="A0AAW1TTY1"/>
<dbReference type="PANTHER" id="PTHR11461:SF211">
    <property type="entry name" value="GH10112P-RELATED"/>
    <property type="match status" value="1"/>
</dbReference>